<dbReference type="PIRSF" id="PIRSF006276">
    <property type="entry name" value="UspA"/>
    <property type="match status" value="1"/>
</dbReference>
<evidence type="ECO:0000256" key="2">
    <source>
        <dbReference type="PIRNR" id="PIRNR006276"/>
    </source>
</evidence>
<dbReference type="Pfam" id="PF00582">
    <property type="entry name" value="Usp"/>
    <property type="match status" value="1"/>
</dbReference>
<protein>
    <recommendedName>
        <fullName evidence="2">Universal stress protein</fullName>
    </recommendedName>
</protein>
<dbReference type="InterPro" id="IPR014729">
    <property type="entry name" value="Rossmann-like_a/b/a_fold"/>
</dbReference>
<keyword evidence="5" id="KW-1185">Reference proteome</keyword>
<dbReference type="OrthoDB" id="9788959at2"/>
<sequence length="152" mass="17445">METNKIKKVLIALDYDKSAESVAEAGYSLAKAMNAETTLLHVIYEHLTYYVEYYSAYEIQLDHIKDLRMSMHYFLDEIKKHLGDEWIHTMIKEGVIAQSILEAAEEINADVIVLGAHSRNWFENIIMGDDAKAVLKKTKVPLFIVPIKTENK</sequence>
<dbReference type="PANTHER" id="PTHR46268:SF6">
    <property type="entry name" value="UNIVERSAL STRESS PROTEIN UP12"/>
    <property type="match status" value="1"/>
</dbReference>
<dbReference type="GO" id="GO:0005737">
    <property type="term" value="C:cytoplasm"/>
    <property type="evidence" value="ECO:0007669"/>
    <property type="project" value="UniProtKB-SubCell"/>
</dbReference>
<keyword evidence="2" id="KW-0963">Cytoplasm</keyword>
<gene>
    <name evidence="4" type="ORF">SAMN05444405_1278</name>
</gene>
<evidence type="ECO:0000256" key="1">
    <source>
        <dbReference type="ARBA" id="ARBA00008791"/>
    </source>
</evidence>
<dbReference type="CDD" id="cd00293">
    <property type="entry name" value="USP-like"/>
    <property type="match status" value="1"/>
</dbReference>
<evidence type="ECO:0000313" key="5">
    <source>
        <dbReference type="Proteomes" id="UP000184509"/>
    </source>
</evidence>
<dbReference type="PRINTS" id="PR01438">
    <property type="entry name" value="UNVRSLSTRESS"/>
</dbReference>
<proteinExistence type="inferred from homology"/>
<dbReference type="AlphaFoldDB" id="A0A1M5HG23"/>
<dbReference type="RefSeq" id="WP_083547736.1">
    <property type="nucleotide sequence ID" value="NZ_FQTV01000027.1"/>
</dbReference>
<dbReference type="EMBL" id="FQTV01000027">
    <property type="protein sequence ID" value="SHG14890.1"/>
    <property type="molecule type" value="Genomic_DNA"/>
</dbReference>
<dbReference type="PANTHER" id="PTHR46268">
    <property type="entry name" value="STRESS RESPONSE PROTEIN NHAX"/>
    <property type="match status" value="1"/>
</dbReference>
<dbReference type="InterPro" id="IPR006016">
    <property type="entry name" value="UspA"/>
</dbReference>
<reference evidence="4 5" key="1">
    <citation type="submission" date="2016-11" db="EMBL/GenBank/DDBJ databases">
        <authorList>
            <person name="Jaros S."/>
            <person name="Januszkiewicz K."/>
            <person name="Wedrychowicz H."/>
        </authorList>
    </citation>
    <scope>NUCLEOTIDE SEQUENCE [LARGE SCALE GENOMIC DNA]</scope>
    <source>
        <strain evidence="4 5">DSM 26991</strain>
    </source>
</reference>
<feature type="domain" description="UspA" evidence="3">
    <location>
        <begin position="6"/>
        <end position="146"/>
    </location>
</feature>
<evidence type="ECO:0000259" key="3">
    <source>
        <dbReference type="Pfam" id="PF00582"/>
    </source>
</evidence>
<dbReference type="Proteomes" id="UP000184509">
    <property type="component" value="Unassembled WGS sequence"/>
</dbReference>
<dbReference type="InterPro" id="IPR006015">
    <property type="entry name" value="Universal_stress_UspA"/>
</dbReference>
<name>A0A1M5HG23_9BACE</name>
<dbReference type="Gene3D" id="3.40.50.620">
    <property type="entry name" value="HUPs"/>
    <property type="match status" value="1"/>
</dbReference>
<organism evidence="4 5">
    <name type="scientific">Bacteroides luti</name>
    <dbReference type="NCBI Taxonomy" id="1297750"/>
    <lineage>
        <taxon>Bacteria</taxon>
        <taxon>Pseudomonadati</taxon>
        <taxon>Bacteroidota</taxon>
        <taxon>Bacteroidia</taxon>
        <taxon>Bacteroidales</taxon>
        <taxon>Bacteroidaceae</taxon>
        <taxon>Bacteroides</taxon>
    </lineage>
</organism>
<accession>A0A1M5HG23</accession>
<dbReference type="STRING" id="1297750.SAMN05444405_1278"/>
<evidence type="ECO:0000313" key="4">
    <source>
        <dbReference type="EMBL" id="SHG14890.1"/>
    </source>
</evidence>
<comment type="subcellular location">
    <subcellularLocation>
        <location evidence="2">Cytoplasm</location>
    </subcellularLocation>
</comment>
<comment type="similarity">
    <text evidence="1 2">Belongs to the universal stress protein A family.</text>
</comment>
<dbReference type="SUPFAM" id="SSF52402">
    <property type="entry name" value="Adenine nucleotide alpha hydrolases-like"/>
    <property type="match status" value="1"/>
</dbReference>